<keyword evidence="5" id="KW-0470">Melanin biosynthesis</keyword>
<proteinExistence type="inferred from homology"/>
<dbReference type="PANTHER" id="PTHR11474">
    <property type="entry name" value="TYROSINASE FAMILY MEMBER"/>
    <property type="match status" value="1"/>
</dbReference>
<dbReference type="PRINTS" id="PR00092">
    <property type="entry name" value="TYROSINASE"/>
</dbReference>
<evidence type="ECO:0000256" key="4">
    <source>
        <dbReference type="ARBA" id="ARBA00023008"/>
    </source>
</evidence>
<evidence type="ECO:0000259" key="9">
    <source>
        <dbReference type="PROSITE" id="PS00498"/>
    </source>
</evidence>
<evidence type="ECO:0000256" key="3">
    <source>
        <dbReference type="ARBA" id="ARBA00022723"/>
    </source>
</evidence>
<dbReference type="PROSITE" id="PS00497">
    <property type="entry name" value="TYROSINASE_1"/>
    <property type="match status" value="1"/>
</dbReference>
<dbReference type="HOGENOM" id="CLU_013691_3_2_1"/>
<dbReference type="GO" id="GO:0004503">
    <property type="term" value="F:tyrosinase activity"/>
    <property type="evidence" value="ECO:0007669"/>
    <property type="project" value="UniProtKB-EC"/>
</dbReference>
<organism>
    <name type="scientific">Serpula lacrymans var. lacrymans (strain S7.9)</name>
    <name type="common">Dry rot fungus</name>
    <dbReference type="NCBI Taxonomy" id="578457"/>
    <lineage>
        <taxon>Eukaryota</taxon>
        <taxon>Fungi</taxon>
        <taxon>Dikarya</taxon>
        <taxon>Basidiomycota</taxon>
        <taxon>Agaricomycotina</taxon>
        <taxon>Agaricomycetes</taxon>
        <taxon>Agaricomycetidae</taxon>
        <taxon>Boletales</taxon>
        <taxon>Coniophorineae</taxon>
        <taxon>Serpulaceae</taxon>
        <taxon>Serpula</taxon>
    </lineage>
</organism>
<comment type="similarity">
    <text evidence="1">Belongs to the tyrosinase family.</text>
</comment>
<dbReference type="GeneID" id="18814597"/>
<dbReference type="Proteomes" id="UP000008064">
    <property type="component" value="Unassembled WGS sequence"/>
</dbReference>
<dbReference type="GO" id="GO:0046872">
    <property type="term" value="F:metal ion binding"/>
    <property type="evidence" value="ECO:0007669"/>
    <property type="project" value="UniProtKB-KW"/>
</dbReference>
<dbReference type="SUPFAM" id="SSF48056">
    <property type="entry name" value="Di-copper centre-containing domain"/>
    <property type="match status" value="1"/>
</dbReference>
<sequence>MTGYYPIVGRKDTNAIFDRLAIEELQSKQPRQFTLFIIAYLAIQQRPLQEGIFASIGLKDPAGSFDAIAGIHGRPFTEWLGDQRPPAEQVTDFSHNDKKDTLPVPSRFGGYCNHGAVSFPPWHRPYVLLIEQSIGNIAKELAAQIESVNPGEKGLWTPAAEQLRFPQVFVSIASPRSPGLPPVLKEDTVKIQLLKDKPLVDVPNPLSYYPYFNGVVPGDFKDTTYTYGTSYFAQWKRTYRYADSTPTPPGSNVAALDAAFKEAVPGLRAKVVRLFTFHDNEDPAKTWDEFSNHRMQSKGPNDDYIHGSLEGVHDTVHSLVGGNGHMSDPDYAAFDPIFFLHHSNVDRLFALWEWCYSKYWMIPTYDDDGEAHAFTQELGTYHQVYNEAVTPEGDLAPFRNGEGTYWTSDQAHFLDPTSPNFYAKYYSYPNFQGIKVEQPATEAQRLKGRADVAKFYGYNPHQSVTGTHPSFLVPKLPLSIPNGFNVIPNYRPFVVQVQLREHAYGRAYNFHLTYKTALGAEKHVGSVSVFSRVDTSPCEGCAARRSAGSIVLGIIPITDSIVEEILRAAPANIVGAVATGIFSAATAVATGNFGGILGHIKGSLKGSLVDYAGQHLAAAEGGDGAAAVPQSGLASAKVTPVEISLASHAVASHPVHPIRILDVQNHGSIFSNGWAATHQDSRRR</sequence>
<evidence type="ECO:0000256" key="6">
    <source>
        <dbReference type="ARBA" id="ARBA00048233"/>
    </source>
</evidence>
<dbReference type="InterPro" id="IPR050316">
    <property type="entry name" value="Tyrosinase/Hemocyanin"/>
</dbReference>
<dbReference type="PANTHER" id="PTHR11474:SF76">
    <property type="entry name" value="SHKT DOMAIN-CONTAINING PROTEIN"/>
    <property type="match status" value="1"/>
</dbReference>
<keyword evidence="3" id="KW-0479">Metal-binding</keyword>
<dbReference type="OrthoDB" id="6132182at2759"/>
<evidence type="ECO:0000256" key="5">
    <source>
        <dbReference type="ARBA" id="ARBA00023101"/>
    </source>
</evidence>
<dbReference type="EMBL" id="GL945431">
    <property type="protein sequence ID" value="EGO28084.1"/>
    <property type="molecule type" value="Genomic_DNA"/>
</dbReference>
<dbReference type="EC" id="1.14.18.1" evidence="2"/>
<dbReference type="InterPro" id="IPR008922">
    <property type="entry name" value="Di-copper_centre_dom_sf"/>
</dbReference>
<accession>F8NNY5</accession>
<evidence type="ECO:0000256" key="1">
    <source>
        <dbReference type="ARBA" id="ARBA00009928"/>
    </source>
</evidence>
<name>F8NNY5_SERL9</name>
<dbReference type="KEGG" id="sla:SERLADRAFT_435855"/>
<protein>
    <recommendedName>
        <fullName evidence="2">tyrosinase</fullName>
        <ecNumber evidence="2">1.14.18.1</ecNumber>
    </recommendedName>
</protein>
<dbReference type="Gene3D" id="1.10.1280.10">
    <property type="entry name" value="Di-copper center containing domain from catechol oxidase"/>
    <property type="match status" value="1"/>
</dbReference>
<comment type="catalytic activity">
    <reaction evidence="7">
        <text>L-tyrosine + O2 = L-dopaquinone + H2O</text>
        <dbReference type="Rhea" id="RHEA:18117"/>
        <dbReference type="ChEBI" id="CHEBI:15377"/>
        <dbReference type="ChEBI" id="CHEBI:15379"/>
        <dbReference type="ChEBI" id="CHEBI:57924"/>
        <dbReference type="ChEBI" id="CHEBI:58315"/>
        <dbReference type="EC" id="1.14.18.1"/>
    </reaction>
</comment>
<keyword evidence="4" id="KW-0186">Copper</keyword>
<dbReference type="GO" id="GO:0042438">
    <property type="term" value="P:melanin biosynthetic process"/>
    <property type="evidence" value="ECO:0007669"/>
    <property type="project" value="UniProtKB-KW"/>
</dbReference>
<evidence type="ECO:0000256" key="7">
    <source>
        <dbReference type="ARBA" id="ARBA00048881"/>
    </source>
</evidence>
<dbReference type="RefSeq" id="XP_007316175.1">
    <property type="nucleotide sequence ID" value="XM_007316113.1"/>
</dbReference>
<evidence type="ECO:0000313" key="10">
    <source>
        <dbReference type="EMBL" id="EGO28084.1"/>
    </source>
</evidence>
<evidence type="ECO:0000256" key="2">
    <source>
        <dbReference type="ARBA" id="ARBA00011906"/>
    </source>
</evidence>
<dbReference type="PROSITE" id="PS00498">
    <property type="entry name" value="TYROSINASE_2"/>
    <property type="match status" value="1"/>
</dbReference>
<dbReference type="Pfam" id="PF00264">
    <property type="entry name" value="Tyrosinase"/>
    <property type="match status" value="1"/>
</dbReference>
<gene>
    <name evidence="10" type="ORF">SERLADRAFT_435855</name>
</gene>
<dbReference type="InterPro" id="IPR002227">
    <property type="entry name" value="Tyrosinase_Cu-bd"/>
</dbReference>
<dbReference type="AlphaFoldDB" id="F8NNY5"/>
<reference evidence="10" key="1">
    <citation type="submission" date="2011-04" db="EMBL/GenBank/DDBJ databases">
        <title>Evolution of plant cell wall degrading machinery underlies the functional diversity of forest fungi.</title>
        <authorList>
            <consortium name="US DOE Joint Genome Institute (JGI-PGF)"/>
            <person name="Eastwood D.C."/>
            <person name="Floudas D."/>
            <person name="Binder M."/>
            <person name="Majcherczyk A."/>
            <person name="Schneider P."/>
            <person name="Aerts A."/>
            <person name="Asiegbu F.O."/>
            <person name="Baker S.E."/>
            <person name="Barry K."/>
            <person name="Bendiksby M."/>
            <person name="Blumentritt M."/>
            <person name="Coutinho P.M."/>
            <person name="Cullen D."/>
            <person name="Cullen D."/>
            <person name="Gathman A."/>
            <person name="Goodell B."/>
            <person name="Henrissat B."/>
            <person name="Ihrmark K."/>
            <person name="Kauserud H."/>
            <person name="Kohler A."/>
            <person name="LaButti K."/>
            <person name="Lapidus A."/>
            <person name="Lavin J.L."/>
            <person name="Lee Y.-H."/>
            <person name="Lindquist E."/>
            <person name="Lilly W."/>
            <person name="Lucas S."/>
            <person name="Morin E."/>
            <person name="Murat C."/>
            <person name="Oguiza J.A."/>
            <person name="Park J."/>
            <person name="Pisabarro A.G."/>
            <person name="Riley R."/>
            <person name="Rosling A."/>
            <person name="Salamov A."/>
            <person name="Schmidt O."/>
            <person name="Schmutz J."/>
            <person name="Skrede I."/>
            <person name="Stenlid J."/>
            <person name="Wiebenga A."/>
            <person name="Xie X."/>
            <person name="Kues U."/>
            <person name="Hibbett D.S."/>
            <person name="Hoffmeister D."/>
            <person name="Hogberg N."/>
            <person name="Martin F."/>
            <person name="Grigoriev I.V."/>
            <person name="Watkinson S.C."/>
        </authorList>
    </citation>
    <scope>NUCLEOTIDE SEQUENCE</scope>
    <source>
        <strain evidence="10">S7.9</strain>
    </source>
</reference>
<feature type="domain" description="Tyrosinase copper-binding" evidence="9">
    <location>
        <begin position="335"/>
        <end position="346"/>
    </location>
</feature>
<evidence type="ECO:0000259" key="8">
    <source>
        <dbReference type="PROSITE" id="PS00497"/>
    </source>
</evidence>
<feature type="domain" description="Tyrosinase copper-binding" evidence="8">
    <location>
        <begin position="114"/>
        <end position="131"/>
    </location>
</feature>
<comment type="catalytic activity">
    <reaction evidence="6">
        <text>2 L-dopa + O2 = 2 L-dopaquinone + 2 H2O</text>
        <dbReference type="Rhea" id="RHEA:34287"/>
        <dbReference type="ChEBI" id="CHEBI:15377"/>
        <dbReference type="ChEBI" id="CHEBI:15379"/>
        <dbReference type="ChEBI" id="CHEBI:57504"/>
        <dbReference type="ChEBI" id="CHEBI:57924"/>
        <dbReference type="EC" id="1.14.18.1"/>
    </reaction>
</comment>